<evidence type="ECO:0000256" key="2">
    <source>
        <dbReference type="SAM" id="Phobius"/>
    </source>
</evidence>
<dbReference type="EMBL" id="JBHTII010000001">
    <property type="protein sequence ID" value="MFD0788961.1"/>
    <property type="molecule type" value="Genomic_DNA"/>
</dbReference>
<keyword evidence="4" id="KW-1185">Reference proteome</keyword>
<dbReference type="Proteomes" id="UP001597055">
    <property type="component" value="Unassembled WGS sequence"/>
</dbReference>
<protein>
    <recommendedName>
        <fullName evidence="5">LapA family protein</fullName>
    </recommendedName>
</protein>
<keyword evidence="2" id="KW-0472">Membrane</keyword>
<reference evidence="4" key="1">
    <citation type="journal article" date="2019" name="Int. J. Syst. Evol. Microbiol.">
        <title>The Global Catalogue of Microorganisms (GCM) 10K type strain sequencing project: providing services to taxonomists for standard genome sequencing and annotation.</title>
        <authorList>
            <consortium name="The Broad Institute Genomics Platform"/>
            <consortium name="The Broad Institute Genome Sequencing Center for Infectious Disease"/>
            <person name="Wu L."/>
            <person name="Ma J."/>
        </authorList>
    </citation>
    <scope>NUCLEOTIDE SEQUENCE [LARGE SCALE GENOMIC DNA]</scope>
    <source>
        <strain evidence="4">CCUG 54523</strain>
    </source>
</reference>
<feature type="region of interest" description="Disordered" evidence="1">
    <location>
        <begin position="57"/>
        <end position="102"/>
    </location>
</feature>
<organism evidence="3 4">
    <name type="scientific">Microbacterium insulae</name>
    <dbReference type="NCBI Taxonomy" id="483014"/>
    <lineage>
        <taxon>Bacteria</taxon>
        <taxon>Bacillati</taxon>
        <taxon>Actinomycetota</taxon>
        <taxon>Actinomycetes</taxon>
        <taxon>Micrococcales</taxon>
        <taxon>Microbacteriaceae</taxon>
        <taxon>Microbacterium</taxon>
    </lineage>
</organism>
<name>A0ABW3AEF2_9MICO</name>
<keyword evidence="2" id="KW-0812">Transmembrane</keyword>
<gene>
    <name evidence="3" type="ORF">ACFQ0P_01020</name>
</gene>
<evidence type="ECO:0000313" key="3">
    <source>
        <dbReference type="EMBL" id="MFD0788961.1"/>
    </source>
</evidence>
<accession>A0ABW3AEF2</accession>
<evidence type="ECO:0000313" key="4">
    <source>
        <dbReference type="Proteomes" id="UP001597055"/>
    </source>
</evidence>
<dbReference type="RefSeq" id="WP_204979882.1">
    <property type="nucleotide sequence ID" value="NZ_JBHTII010000001.1"/>
</dbReference>
<proteinExistence type="predicted"/>
<feature type="transmembrane region" description="Helical" evidence="2">
    <location>
        <begin position="6"/>
        <end position="29"/>
    </location>
</feature>
<evidence type="ECO:0000256" key="1">
    <source>
        <dbReference type="SAM" id="MobiDB-lite"/>
    </source>
</evidence>
<sequence length="102" mass="11313">MNPEVSMFFVGLVIGLMWGAIFMIVLRWASGRLAQSRAKRHARRAALHDKREPLPQLWATGAGYPDAGASGTARRAPGGIDDFRDGERRRPDFNPGPGPRDW</sequence>
<keyword evidence="2" id="KW-1133">Transmembrane helix</keyword>
<feature type="compositionally biased region" description="Basic and acidic residues" evidence="1">
    <location>
        <begin position="81"/>
        <end position="92"/>
    </location>
</feature>
<evidence type="ECO:0008006" key="5">
    <source>
        <dbReference type="Google" id="ProtNLM"/>
    </source>
</evidence>
<comment type="caution">
    <text evidence="3">The sequence shown here is derived from an EMBL/GenBank/DDBJ whole genome shotgun (WGS) entry which is preliminary data.</text>
</comment>